<evidence type="ECO:0000256" key="1">
    <source>
        <dbReference type="ARBA" id="ARBA00023015"/>
    </source>
</evidence>
<dbReference type="GO" id="GO:0003677">
    <property type="term" value="F:DNA binding"/>
    <property type="evidence" value="ECO:0007669"/>
    <property type="project" value="UniProtKB-KW"/>
</dbReference>
<evidence type="ECO:0000256" key="4">
    <source>
        <dbReference type="ARBA" id="ARBA00023163"/>
    </source>
</evidence>
<dbReference type="InterPro" id="IPR009061">
    <property type="entry name" value="DNA-bd_dom_put_sf"/>
</dbReference>
<sequence>MEYTIKQLSDLAGVTPRTLRWYDSQGLLKPGRVTEAGYRLYGPAEVDRLQQILFYRALDLPLAEIRTLLERPDFDRQAALQSHLAALEARRAQLDALILTVKQTLKGADTMSDAEKFECFKRNVIKENEALHGAEVRAKYGDAVMEQANARVAGLTREQYWAMTALEEEIRAKLEAAVRAGADPAGEAGLDVAMCHKTWLSYGWDGSQYSPEAHRGLAALYTEDDRFTAYYDRTVPGCAAFLRASIERHI</sequence>
<dbReference type="SUPFAM" id="SSF46955">
    <property type="entry name" value="Putative DNA-binding domain"/>
    <property type="match status" value="1"/>
</dbReference>
<dbReference type="Gene3D" id="1.10.1660.10">
    <property type="match status" value="1"/>
</dbReference>
<keyword evidence="4" id="KW-0804">Transcription</keyword>
<evidence type="ECO:0000256" key="2">
    <source>
        <dbReference type="ARBA" id="ARBA00023125"/>
    </source>
</evidence>
<proteinExistence type="predicted"/>
<dbReference type="InterPro" id="IPR047057">
    <property type="entry name" value="MerR_fam"/>
</dbReference>
<dbReference type="EMBL" id="JANFYS010000002">
    <property type="protein sequence ID" value="MCQ4769145.1"/>
    <property type="molecule type" value="Genomic_DNA"/>
</dbReference>
<accession>A0AAW5JPU9</accession>
<dbReference type="CDD" id="cd01106">
    <property type="entry name" value="HTH_TipAL-Mta"/>
    <property type="match status" value="1"/>
</dbReference>
<dbReference type="PANTHER" id="PTHR30204:SF90">
    <property type="entry name" value="HTH-TYPE TRANSCRIPTIONAL ACTIVATOR MTA"/>
    <property type="match status" value="1"/>
</dbReference>
<dbReference type="SMART" id="SM00422">
    <property type="entry name" value="HTH_MERR"/>
    <property type="match status" value="1"/>
</dbReference>
<feature type="domain" description="HTH merR-type" evidence="5">
    <location>
        <begin position="1"/>
        <end position="71"/>
    </location>
</feature>
<dbReference type="Pfam" id="PF13411">
    <property type="entry name" value="MerR_1"/>
    <property type="match status" value="1"/>
</dbReference>
<dbReference type="InterPro" id="IPR036244">
    <property type="entry name" value="TipA-like_antibiotic-bd"/>
</dbReference>
<keyword evidence="1" id="KW-0805">Transcription regulation</keyword>
<evidence type="ECO:0000259" key="5">
    <source>
        <dbReference type="PROSITE" id="PS50937"/>
    </source>
</evidence>
<dbReference type="InterPro" id="IPR000551">
    <property type="entry name" value="MerR-type_HTH_dom"/>
</dbReference>
<gene>
    <name evidence="6" type="ORF">NE579_01520</name>
</gene>
<dbReference type="PRINTS" id="PR00040">
    <property type="entry name" value="HTHMERR"/>
</dbReference>
<protein>
    <submittedName>
        <fullName evidence="6">MerR family transcriptional regulator</fullName>
    </submittedName>
</protein>
<evidence type="ECO:0000256" key="3">
    <source>
        <dbReference type="ARBA" id="ARBA00023159"/>
    </source>
</evidence>
<dbReference type="GO" id="GO:0003700">
    <property type="term" value="F:DNA-binding transcription factor activity"/>
    <property type="evidence" value="ECO:0007669"/>
    <property type="project" value="InterPro"/>
</dbReference>
<name>A0AAW5JPU9_9FIRM</name>
<organism evidence="6 7">
    <name type="scientific">Intestinimonas massiliensis</name>
    <name type="common">ex Afouda et al. 2020</name>
    <dbReference type="NCBI Taxonomy" id="1673721"/>
    <lineage>
        <taxon>Bacteria</taxon>
        <taxon>Bacillati</taxon>
        <taxon>Bacillota</taxon>
        <taxon>Clostridia</taxon>
        <taxon>Eubacteriales</taxon>
        <taxon>Intestinimonas</taxon>
    </lineage>
</organism>
<reference evidence="6" key="1">
    <citation type="submission" date="2022-06" db="EMBL/GenBank/DDBJ databases">
        <title>Isolation of gut microbiota from human fecal samples.</title>
        <authorList>
            <person name="Pamer E.G."/>
            <person name="Barat B."/>
            <person name="Waligurski E."/>
            <person name="Medina S."/>
            <person name="Paddock L."/>
            <person name="Mostad J."/>
        </authorList>
    </citation>
    <scope>NUCLEOTIDE SEQUENCE</scope>
    <source>
        <strain evidence="6">DFI.9.91</strain>
    </source>
</reference>
<dbReference type="SUPFAM" id="SSF89082">
    <property type="entry name" value="Antibiotic binding domain of TipA-like multidrug resistance regulators"/>
    <property type="match status" value="1"/>
</dbReference>
<evidence type="ECO:0000313" key="6">
    <source>
        <dbReference type="EMBL" id="MCQ4769145.1"/>
    </source>
</evidence>
<evidence type="ECO:0000313" key="7">
    <source>
        <dbReference type="Proteomes" id="UP001204562"/>
    </source>
</evidence>
<dbReference type="InterPro" id="IPR012925">
    <property type="entry name" value="TipAS_dom"/>
</dbReference>
<dbReference type="PROSITE" id="PS50937">
    <property type="entry name" value="HTH_MERR_2"/>
    <property type="match status" value="1"/>
</dbReference>
<dbReference type="Gene3D" id="1.10.490.50">
    <property type="entry name" value="Antibiotic binding domain of TipA-like multidrug resistance regulators"/>
    <property type="match status" value="1"/>
</dbReference>
<dbReference type="RefSeq" id="WP_256302998.1">
    <property type="nucleotide sequence ID" value="NZ_JANFYS010000002.1"/>
</dbReference>
<dbReference type="Proteomes" id="UP001204562">
    <property type="component" value="Unassembled WGS sequence"/>
</dbReference>
<dbReference type="AlphaFoldDB" id="A0AAW5JPU9"/>
<dbReference type="PANTHER" id="PTHR30204">
    <property type="entry name" value="REDOX-CYCLING DRUG-SENSING TRANSCRIPTIONAL ACTIVATOR SOXR"/>
    <property type="match status" value="1"/>
</dbReference>
<keyword evidence="2" id="KW-0238">DNA-binding</keyword>
<comment type="caution">
    <text evidence="6">The sequence shown here is derived from an EMBL/GenBank/DDBJ whole genome shotgun (WGS) entry which is preliminary data.</text>
</comment>
<dbReference type="Pfam" id="PF07739">
    <property type="entry name" value="TipAS"/>
    <property type="match status" value="1"/>
</dbReference>
<keyword evidence="3" id="KW-0010">Activator</keyword>